<keyword evidence="3" id="KW-1185">Reference proteome</keyword>
<feature type="region of interest" description="Disordered" evidence="1">
    <location>
        <begin position="60"/>
        <end position="105"/>
    </location>
</feature>
<dbReference type="Proteomes" id="UP000054564">
    <property type="component" value="Unassembled WGS sequence"/>
</dbReference>
<gene>
    <name evidence="2" type="ORF">PSTG_15125</name>
</gene>
<feature type="compositionally biased region" description="Basic and acidic residues" evidence="1">
    <location>
        <begin position="86"/>
        <end position="99"/>
    </location>
</feature>
<evidence type="ECO:0000313" key="3">
    <source>
        <dbReference type="Proteomes" id="UP000054564"/>
    </source>
</evidence>
<comment type="caution">
    <text evidence="2">The sequence shown here is derived from an EMBL/GenBank/DDBJ whole genome shotgun (WGS) entry which is preliminary data.</text>
</comment>
<name>A0A0L0UWR1_9BASI</name>
<dbReference type="EMBL" id="AJIL01000203">
    <property type="protein sequence ID" value="KNE91467.1"/>
    <property type="molecule type" value="Genomic_DNA"/>
</dbReference>
<feature type="compositionally biased region" description="Polar residues" evidence="1">
    <location>
        <begin position="65"/>
        <end position="80"/>
    </location>
</feature>
<dbReference type="AlphaFoldDB" id="A0A0L0UWR1"/>
<accession>A0A0L0UWR1</accession>
<organism evidence="2 3">
    <name type="scientific">Puccinia striiformis f. sp. tritici PST-78</name>
    <dbReference type="NCBI Taxonomy" id="1165861"/>
    <lineage>
        <taxon>Eukaryota</taxon>
        <taxon>Fungi</taxon>
        <taxon>Dikarya</taxon>
        <taxon>Basidiomycota</taxon>
        <taxon>Pucciniomycotina</taxon>
        <taxon>Pucciniomycetes</taxon>
        <taxon>Pucciniales</taxon>
        <taxon>Pucciniaceae</taxon>
        <taxon>Puccinia</taxon>
    </lineage>
</organism>
<evidence type="ECO:0000256" key="1">
    <source>
        <dbReference type="SAM" id="MobiDB-lite"/>
    </source>
</evidence>
<reference evidence="3" key="1">
    <citation type="submission" date="2014-03" db="EMBL/GenBank/DDBJ databases">
        <title>The Genome Sequence of Puccinia striiformis f. sp. tritici PST-78.</title>
        <authorList>
            <consortium name="The Broad Institute Genome Sequencing Platform"/>
            <person name="Cuomo C."/>
            <person name="Hulbert S."/>
            <person name="Chen X."/>
            <person name="Walker B."/>
            <person name="Young S.K."/>
            <person name="Zeng Q."/>
            <person name="Gargeya S."/>
            <person name="Fitzgerald M."/>
            <person name="Haas B."/>
            <person name="Abouelleil A."/>
            <person name="Alvarado L."/>
            <person name="Arachchi H.M."/>
            <person name="Berlin A.M."/>
            <person name="Chapman S.B."/>
            <person name="Goldberg J."/>
            <person name="Griggs A."/>
            <person name="Gujja S."/>
            <person name="Hansen M."/>
            <person name="Howarth C."/>
            <person name="Imamovic A."/>
            <person name="Larimer J."/>
            <person name="McCowan C."/>
            <person name="Montmayeur A."/>
            <person name="Murphy C."/>
            <person name="Neiman D."/>
            <person name="Pearson M."/>
            <person name="Priest M."/>
            <person name="Roberts A."/>
            <person name="Saif S."/>
            <person name="Shea T."/>
            <person name="Sisk P."/>
            <person name="Sykes S."/>
            <person name="Wortman J."/>
            <person name="Nusbaum C."/>
            <person name="Birren B."/>
        </authorList>
    </citation>
    <scope>NUCLEOTIDE SEQUENCE [LARGE SCALE GENOMIC DNA]</scope>
    <source>
        <strain evidence="3">race PST-78</strain>
    </source>
</reference>
<proteinExistence type="predicted"/>
<protein>
    <submittedName>
        <fullName evidence="2">Uncharacterized protein</fullName>
    </submittedName>
</protein>
<evidence type="ECO:0000313" key="2">
    <source>
        <dbReference type="EMBL" id="KNE91467.1"/>
    </source>
</evidence>
<sequence length="105" mass="11834">MSQLRNMEQSNNDKFDALQHDIVKIKKEIISVDNRVAKAESNRLTSPLAYSSPTPLKTVVETENKNSPSGDLPLHQTQIINEEDDRGPRLTEKEVEKLLPPELNG</sequence>